<dbReference type="Proteomes" id="UP001213623">
    <property type="component" value="Chromosome 5"/>
</dbReference>
<feature type="region of interest" description="Disordered" evidence="5">
    <location>
        <begin position="901"/>
        <end position="967"/>
    </location>
</feature>
<dbReference type="Gene3D" id="3.60.10.10">
    <property type="entry name" value="Endonuclease/exonuclease/phosphatase"/>
    <property type="match status" value="1"/>
</dbReference>
<dbReference type="InterPro" id="IPR002013">
    <property type="entry name" value="SAC_dom"/>
</dbReference>
<dbReference type="Pfam" id="PF22669">
    <property type="entry name" value="Exo_endo_phos2"/>
    <property type="match status" value="1"/>
</dbReference>
<sequence>MHVWVARATTEPPQVLVTRYDPGKVAPSTRESPLVLSFSVVDEQATLTLLETSEVAWGSLQRLSVTSMPLVGLLGLIRVGTNVFLVAVSASERVGELRGHTVHRVRNVSFFCLSRRLSNDVALAQGALELDDSSRLPFPASMGSEDPLAAIRKYLSGGSFYFTASPYGLTQRLQSSNKSDQLFSQQFIWNAHMLEPLEVYCRQLDSAQLRRFDEENLCLSVIQGYVGIRCIPGPVPCQLAVVSRLSSERAGTRYNMRGIDDDGHTANFVETETMLMVDTLTFSYVQLRGSVPIFWEQQGLQALSAKIQITRTGAASLPAFQQHMDDLLTEYQSVCVLDLLGTRDAERALSDAYKAHISELDVRVPYVHCDFHAVTRSFDHLEDVAQELSRRRDVQAQRESQHYAIYCGSAEMQRQSGIFRVNCFDCLDRTNLVQSLLSHATLRDWLATLRAESLGEPSVSTWAGDAATAAALGFAHREMWVENGDALSVISTGTGSLSARFARSGAKKAWTGLLSDAAKSASRLYVNHFQDSGKQEAIDLLLGQRSGQRRIELYDPLYAGIGAELEQCWADYASVHHERLFVGTFNVCAVAPRQISLSDWLCPDTSGDVLPGIVAVCLQEMVPLTAQQMLLTSSEEHAAWEAALLQTLSAYGTKYVPLRHALLFGMGLLTFAQASLLPHIRCVEGATKKTGFRGMTGNKGGVSVRLDMFDTSICIVGVHLAAGTNNTDERNNDYASLVRSLTFARGRTVEEHDVIVWAGDLNYRLRHPSNEEVREMCAAHKYTELAEEDQLTWERRAGAAFRGYDEAPLAFPPTYKYDIGTDLYDTSEKMRPPAWTDRVLFRSTNAHLGVRAQAYSSVQSIRLSDHRPVYALLDLDIGSIDAAAKAAVHKKLLEARQQQAEQGPWWLQGPEPLDPHMGESIVGNPWSEETPADTAACPAPTSRPPLPPRPGNVPGAPPLPPRPASPA</sequence>
<comment type="similarity">
    <text evidence="2">In the central section; belongs to the inositol 1,4,5-trisphosphate 5-phosphatase family.</text>
</comment>
<feature type="domain" description="SAC" evidence="6">
    <location>
        <begin position="151"/>
        <end position="493"/>
    </location>
</feature>
<reference evidence="7" key="1">
    <citation type="submission" date="2023-03" db="EMBL/GenBank/DDBJ databases">
        <title>Mating type loci evolution in Malassezia.</title>
        <authorList>
            <person name="Coelho M.A."/>
        </authorList>
    </citation>
    <scope>NUCLEOTIDE SEQUENCE</scope>
    <source>
        <strain evidence="7">CBS 9557</strain>
    </source>
</reference>
<accession>A0AAF0ELD1</accession>
<feature type="compositionally biased region" description="Pro residues" evidence="5">
    <location>
        <begin position="941"/>
        <end position="967"/>
    </location>
</feature>
<dbReference type="AlphaFoldDB" id="A0AAF0ELD1"/>
<evidence type="ECO:0000256" key="3">
    <source>
        <dbReference type="ARBA" id="ARBA00013044"/>
    </source>
</evidence>
<dbReference type="GO" id="GO:0004439">
    <property type="term" value="F:phosphatidylinositol-4,5-bisphosphate 5-phosphatase activity"/>
    <property type="evidence" value="ECO:0007669"/>
    <property type="project" value="UniProtKB-EC"/>
</dbReference>
<evidence type="ECO:0000313" key="7">
    <source>
        <dbReference type="EMBL" id="WFD27889.1"/>
    </source>
</evidence>
<dbReference type="Pfam" id="PF02383">
    <property type="entry name" value="Syja_N"/>
    <property type="match status" value="1"/>
</dbReference>
<dbReference type="GO" id="GO:0043813">
    <property type="term" value="F:phosphatidylinositol-3,5-bisphosphate 5-phosphatase activity"/>
    <property type="evidence" value="ECO:0007669"/>
    <property type="project" value="TreeGrafter"/>
</dbReference>
<dbReference type="InterPro" id="IPR046985">
    <property type="entry name" value="IP5"/>
</dbReference>
<dbReference type="SUPFAM" id="SSF56219">
    <property type="entry name" value="DNase I-like"/>
    <property type="match status" value="1"/>
</dbReference>
<evidence type="ECO:0000259" key="6">
    <source>
        <dbReference type="PROSITE" id="PS50275"/>
    </source>
</evidence>
<dbReference type="EC" id="3.1.3.36" evidence="3"/>
<proteinExistence type="inferred from homology"/>
<evidence type="ECO:0000256" key="4">
    <source>
        <dbReference type="ARBA" id="ARBA00022801"/>
    </source>
</evidence>
<dbReference type="PANTHER" id="PTHR11200:SF257">
    <property type="entry name" value="PHOSPHOINOSITIDE 5-PHOSPHATASE"/>
    <property type="match status" value="1"/>
</dbReference>
<dbReference type="GO" id="GO:0046856">
    <property type="term" value="P:phosphatidylinositol dephosphorylation"/>
    <property type="evidence" value="ECO:0007669"/>
    <property type="project" value="InterPro"/>
</dbReference>
<keyword evidence="4 7" id="KW-0378">Hydrolase</keyword>
<dbReference type="InterPro" id="IPR036691">
    <property type="entry name" value="Endo/exonu/phosph_ase_sf"/>
</dbReference>
<keyword evidence="8" id="KW-1185">Reference proteome</keyword>
<evidence type="ECO:0000313" key="8">
    <source>
        <dbReference type="Proteomes" id="UP001213623"/>
    </source>
</evidence>
<evidence type="ECO:0000256" key="2">
    <source>
        <dbReference type="ARBA" id="ARBA00009678"/>
    </source>
</evidence>
<evidence type="ECO:0000256" key="5">
    <source>
        <dbReference type="SAM" id="MobiDB-lite"/>
    </source>
</evidence>
<dbReference type="GO" id="GO:0005737">
    <property type="term" value="C:cytoplasm"/>
    <property type="evidence" value="ECO:0007669"/>
    <property type="project" value="TreeGrafter"/>
</dbReference>
<protein>
    <recommendedName>
        <fullName evidence="3">phosphoinositide 5-phosphatase</fullName>
        <ecNumber evidence="3">3.1.3.36</ecNumber>
    </recommendedName>
</protein>
<dbReference type="InterPro" id="IPR000300">
    <property type="entry name" value="IPPc"/>
</dbReference>
<dbReference type="SMART" id="SM00128">
    <property type="entry name" value="IPPc"/>
    <property type="match status" value="1"/>
</dbReference>
<dbReference type="EMBL" id="CP119896">
    <property type="protein sequence ID" value="WFD27889.1"/>
    <property type="molecule type" value="Genomic_DNA"/>
</dbReference>
<dbReference type="PROSITE" id="PS50275">
    <property type="entry name" value="SAC"/>
    <property type="match status" value="1"/>
</dbReference>
<comment type="similarity">
    <text evidence="1">Belongs to the synaptojanin family.</text>
</comment>
<dbReference type="PANTHER" id="PTHR11200">
    <property type="entry name" value="INOSITOL 5-PHOSPHATASE"/>
    <property type="match status" value="1"/>
</dbReference>
<organism evidence="7 8">
    <name type="scientific">Malassezia nana</name>
    <dbReference type="NCBI Taxonomy" id="180528"/>
    <lineage>
        <taxon>Eukaryota</taxon>
        <taxon>Fungi</taxon>
        <taxon>Dikarya</taxon>
        <taxon>Basidiomycota</taxon>
        <taxon>Ustilaginomycotina</taxon>
        <taxon>Malasseziomycetes</taxon>
        <taxon>Malasseziales</taxon>
        <taxon>Malasseziaceae</taxon>
        <taxon>Malassezia</taxon>
    </lineage>
</organism>
<evidence type="ECO:0000256" key="1">
    <source>
        <dbReference type="ARBA" id="ARBA00008943"/>
    </source>
</evidence>
<gene>
    <name evidence="7" type="ORF">MNAN1_002897</name>
</gene>
<dbReference type="GO" id="GO:0016020">
    <property type="term" value="C:membrane"/>
    <property type="evidence" value="ECO:0007669"/>
    <property type="project" value="TreeGrafter"/>
</dbReference>
<name>A0AAF0ELD1_9BASI</name>